<dbReference type="SMART" id="SM00481">
    <property type="entry name" value="POLIIIAc"/>
    <property type="match status" value="1"/>
</dbReference>
<dbReference type="GO" id="GO:0004534">
    <property type="term" value="F:5'-3' RNA exonuclease activity"/>
    <property type="evidence" value="ECO:0007669"/>
    <property type="project" value="TreeGrafter"/>
</dbReference>
<keyword evidence="3" id="KW-1185">Reference proteome</keyword>
<evidence type="ECO:0000313" key="3">
    <source>
        <dbReference type="Proteomes" id="UP000214588"/>
    </source>
</evidence>
<organism evidence="2 3">
    <name type="scientific">Natranaerobius trueperi</name>
    <dbReference type="NCBI Taxonomy" id="759412"/>
    <lineage>
        <taxon>Bacteria</taxon>
        <taxon>Bacillati</taxon>
        <taxon>Bacillota</taxon>
        <taxon>Clostridia</taxon>
        <taxon>Natranaerobiales</taxon>
        <taxon>Natranaerobiaceae</taxon>
        <taxon>Natranaerobius</taxon>
    </lineage>
</organism>
<dbReference type="InterPro" id="IPR016195">
    <property type="entry name" value="Pol/histidinol_Pase-like"/>
</dbReference>
<dbReference type="PANTHER" id="PTHR42924">
    <property type="entry name" value="EXONUCLEASE"/>
    <property type="match status" value="1"/>
</dbReference>
<gene>
    <name evidence="2" type="ORF">CDO51_10440</name>
</gene>
<dbReference type="Proteomes" id="UP000214588">
    <property type="component" value="Unassembled WGS sequence"/>
</dbReference>
<evidence type="ECO:0000259" key="1">
    <source>
        <dbReference type="SMART" id="SM00481"/>
    </source>
</evidence>
<dbReference type="InterPro" id="IPR004013">
    <property type="entry name" value="PHP_dom"/>
</dbReference>
<sequence length="279" mass="31416">MKCFGDLHVHSTASDGILLPEELLQRADNKNLSYMALADHDTLLGTKKLMENNNSQNVQVVPAVEITSDYKDGEIHILGYFIDIYSKKLNETLKTMRSERTVRIEKMIGNLSDLGCEISKKNVFKNAGAGTVGRPHIARELVNYGYVNDVVEAFDRYLAKDKPAYVPREKLTPKEAIDLIKNNGGVAVWAHPGLVKSPYEYLLELIDLGIQGVELYHPSHSINFEIEWKKLCEDKELLITGGSDFHEFNDLHSDDIGVKGISCNHIEKLKKRSYIGPMD</sequence>
<dbReference type="InterPro" id="IPR052018">
    <property type="entry name" value="PHP_domain"/>
</dbReference>
<dbReference type="PANTHER" id="PTHR42924:SF3">
    <property type="entry name" value="POLYMERASE_HISTIDINOL PHOSPHATASE N-TERMINAL DOMAIN-CONTAINING PROTEIN"/>
    <property type="match status" value="1"/>
</dbReference>
<proteinExistence type="predicted"/>
<dbReference type="GO" id="GO:0035312">
    <property type="term" value="F:5'-3' DNA exonuclease activity"/>
    <property type="evidence" value="ECO:0007669"/>
    <property type="project" value="TreeGrafter"/>
</dbReference>
<evidence type="ECO:0000313" key="2">
    <source>
        <dbReference type="EMBL" id="OWZ83110.1"/>
    </source>
</evidence>
<reference evidence="2 3" key="1">
    <citation type="submission" date="2017-06" db="EMBL/GenBank/DDBJ databases">
        <title>Draft Genome Sequence of Natranaerobius trueperi halophilic, alkalithermophilic bacteria from soda lakes.</title>
        <authorList>
            <person name="Zhao B."/>
        </authorList>
    </citation>
    <scope>NUCLEOTIDE SEQUENCE [LARGE SCALE GENOMIC DNA]</scope>
    <source>
        <strain evidence="2 3">DSM 18760</strain>
    </source>
</reference>
<dbReference type="AlphaFoldDB" id="A0A226BY99"/>
<dbReference type="OrthoDB" id="9804333at2"/>
<dbReference type="Pfam" id="PF02811">
    <property type="entry name" value="PHP"/>
    <property type="match status" value="1"/>
</dbReference>
<dbReference type="EMBL" id="NIQC01000027">
    <property type="protein sequence ID" value="OWZ83110.1"/>
    <property type="molecule type" value="Genomic_DNA"/>
</dbReference>
<dbReference type="Gene3D" id="1.10.150.650">
    <property type="match status" value="1"/>
</dbReference>
<dbReference type="CDD" id="cd07438">
    <property type="entry name" value="PHP_HisPPase_AMP"/>
    <property type="match status" value="1"/>
</dbReference>
<name>A0A226BY99_9FIRM</name>
<dbReference type="SUPFAM" id="SSF89550">
    <property type="entry name" value="PHP domain-like"/>
    <property type="match status" value="1"/>
</dbReference>
<dbReference type="InterPro" id="IPR003141">
    <property type="entry name" value="Pol/His_phosphatase_N"/>
</dbReference>
<dbReference type="Gene3D" id="3.20.20.140">
    <property type="entry name" value="Metal-dependent hydrolases"/>
    <property type="match status" value="1"/>
</dbReference>
<feature type="domain" description="Polymerase/histidinol phosphatase N-terminal" evidence="1">
    <location>
        <begin position="5"/>
        <end position="70"/>
    </location>
</feature>
<comment type="caution">
    <text evidence="2">The sequence shown here is derived from an EMBL/GenBank/DDBJ whole genome shotgun (WGS) entry which is preliminary data.</text>
</comment>
<protein>
    <recommendedName>
        <fullName evidence="1">Polymerase/histidinol phosphatase N-terminal domain-containing protein</fullName>
    </recommendedName>
</protein>
<dbReference type="RefSeq" id="WP_089024209.1">
    <property type="nucleotide sequence ID" value="NZ_NIQC01000027.1"/>
</dbReference>
<accession>A0A226BY99</accession>